<sequence>MCAVAAVGPTLLSFSHNTQDPHTHNITPPPSFFILLHSSNYLASSKFSQEGPDEMTLLLPSYLDFNAKASHLFSISLIIRSHLLANICVISILG</sequence>
<dbReference type="AlphaFoldDB" id="A0A803QT62"/>
<protein>
    <submittedName>
        <fullName evidence="1">Uncharacterized protein</fullName>
    </submittedName>
</protein>
<dbReference type="EnsemblPlants" id="novel_model_1092_5bd9a17a">
    <property type="protein sequence ID" value="cds.novel_model_1092_5bd9a17a"/>
    <property type="gene ID" value="novel_gene_612_5bd9a17a"/>
</dbReference>
<dbReference type="EMBL" id="UZAU01000018">
    <property type="status" value="NOT_ANNOTATED_CDS"/>
    <property type="molecule type" value="Genomic_DNA"/>
</dbReference>
<keyword evidence="2" id="KW-1185">Reference proteome</keyword>
<proteinExistence type="predicted"/>
<evidence type="ECO:0000313" key="1">
    <source>
        <dbReference type="EnsemblPlants" id="cds.novel_model_1092_5bd9a17a"/>
    </source>
</evidence>
<dbReference type="Gramene" id="novel_model_1092_5bd9a17a">
    <property type="protein sequence ID" value="cds.novel_model_1092_5bd9a17a"/>
    <property type="gene ID" value="novel_gene_612_5bd9a17a"/>
</dbReference>
<dbReference type="Proteomes" id="UP000596661">
    <property type="component" value="Chromosome 1"/>
</dbReference>
<reference evidence="1" key="2">
    <citation type="submission" date="2021-03" db="UniProtKB">
        <authorList>
            <consortium name="EnsemblPlants"/>
        </authorList>
    </citation>
    <scope>IDENTIFICATION</scope>
</reference>
<accession>A0A803QT62</accession>
<reference evidence="1" key="1">
    <citation type="submission" date="2018-11" db="EMBL/GenBank/DDBJ databases">
        <authorList>
            <person name="Grassa J C."/>
        </authorList>
    </citation>
    <scope>NUCLEOTIDE SEQUENCE [LARGE SCALE GENOMIC DNA]</scope>
</reference>
<organism evidence="1 2">
    <name type="scientific">Cannabis sativa</name>
    <name type="common">Hemp</name>
    <name type="synonym">Marijuana</name>
    <dbReference type="NCBI Taxonomy" id="3483"/>
    <lineage>
        <taxon>Eukaryota</taxon>
        <taxon>Viridiplantae</taxon>
        <taxon>Streptophyta</taxon>
        <taxon>Embryophyta</taxon>
        <taxon>Tracheophyta</taxon>
        <taxon>Spermatophyta</taxon>
        <taxon>Magnoliopsida</taxon>
        <taxon>eudicotyledons</taxon>
        <taxon>Gunneridae</taxon>
        <taxon>Pentapetalae</taxon>
        <taxon>rosids</taxon>
        <taxon>fabids</taxon>
        <taxon>Rosales</taxon>
        <taxon>Cannabaceae</taxon>
        <taxon>Cannabis</taxon>
    </lineage>
</organism>
<name>A0A803QT62_CANSA</name>
<evidence type="ECO:0000313" key="2">
    <source>
        <dbReference type="Proteomes" id="UP000596661"/>
    </source>
</evidence>